<comment type="subcellular location">
    <subcellularLocation>
        <location evidence="1 10">Cell membrane</location>
        <topology evidence="1 10">Multi-pass membrane protein</topology>
    </subcellularLocation>
</comment>
<keyword evidence="10" id="KW-0915">Sodium</keyword>
<name>A0A264W3Q9_9BACL</name>
<keyword evidence="5 10" id="KW-0472">Membrane</keyword>
<comment type="activity regulation">
    <text evidence="10">Na(+) is not transported, but it plays an essential structural role and its presence is essential for fluoride channel function.</text>
</comment>
<accession>A0A264W3Q9</accession>
<evidence type="ECO:0000256" key="5">
    <source>
        <dbReference type="ARBA" id="ARBA00023136"/>
    </source>
</evidence>
<dbReference type="GO" id="GO:0005886">
    <property type="term" value="C:plasma membrane"/>
    <property type="evidence" value="ECO:0007669"/>
    <property type="project" value="UniProtKB-SubCell"/>
</dbReference>
<dbReference type="InterPro" id="IPR003691">
    <property type="entry name" value="FluC"/>
</dbReference>
<comment type="function">
    <text evidence="9 10">Fluoride-specific ion channel. Important for reducing fluoride concentration in the cell, thus reducing its toxicity.</text>
</comment>
<proteinExistence type="inferred from homology"/>
<feature type="transmembrane region" description="Helical" evidence="10">
    <location>
        <begin position="56"/>
        <end position="74"/>
    </location>
</feature>
<evidence type="ECO:0000256" key="2">
    <source>
        <dbReference type="ARBA" id="ARBA00022475"/>
    </source>
</evidence>
<feature type="binding site" evidence="10">
    <location>
        <position position="69"/>
    </location>
    <ligand>
        <name>Na(+)</name>
        <dbReference type="ChEBI" id="CHEBI:29101"/>
        <note>structural</note>
    </ligand>
</feature>
<dbReference type="Proteomes" id="UP000217065">
    <property type="component" value="Unassembled WGS sequence"/>
</dbReference>
<evidence type="ECO:0000256" key="6">
    <source>
        <dbReference type="ARBA" id="ARBA00023303"/>
    </source>
</evidence>
<keyword evidence="4 10" id="KW-1133">Transmembrane helix</keyword>
<protein>
    <recommendedName>
        <fullName evidence="10">Fluoride-specific ion channel FluC</fullName>
    </recommendedName>
</protein>
<dbReference type="EMBL" id="NOKQ01000199">
    <property type="protein sequence ID" value="OZS78226.1"/>
    <property type="molecule type" value="Genomic_DNA"/>
</dbReference>
<comment type="caution">
    <text evidence="11">The sequence shown here is derived from an EMBL/GenBank/DDBJ whole genome shotgun (WGS) entry which is preliminary data.</text>
</comment>
<gene>
    <name evidence="10" type="primary">fluC</name>
    <name evidence="10" type="synonym">crcB</name>
    <name evidence="11" type="ORF">CF394_07120</name>
</gene>
<dbReference type="HAMAP" id="MF_00454">
    <property type="entry name" value="FluC"/>
    <property type="match status" value="1"/>
</dbReference>
<evidence type="ECO:0000256" key="9">
    <source>
        <dbReference type="ARBA" id="ARBA00049940"/>
    </source>
</evidence>
<comment type="catalytic activity">
    <reaction evidence="8">
        <text>fluoride(in) = fluoride(out)</text>
        <dbReference type="Rhea" id="RHEA:76159"/>
        <dbReference type="ChEBI" id="CHEBI:17051"/>
    </reaction>
    <physiologicalReaction direction="left-to-right" evidence="8">
        <dbReference type="Rhea" id="RHEA:76160"/>
    </physiologicalReaction>
</comment>
<dbReference type="OrthoDB" id="9799631at2"/>
<keyword evidence="3 10" id="KW-0812">Transmembrane</keyword>
<comment type="similarity">
    <text evidence="7 10">Belongs to the fluoride channel Fluc/FEX (TC 1.A.43) family.</text>
</comment>
<evidence type="ECO:0000256" key="4">
    <source>
        <dbReference type="ARBA" id="ARBA00022989"/>
    </source>
</evidence>
<keyword evidence="6 10" id="KW-0407">Ion channel</keyword>
<keyword evidence="2 10" id="KW-1003">Cell membrane</keyword>
<organism evidence="11 12">
    <name type="scientific">Tetzosporium hominis</name>
    <dbReference type="NCBI Taxonomy" id="2020506"/>
    <lineage>
        <taxon>Bacteria</taxon>
        <taxon>Bacillati</taxon>
        <taxon>Bacillota</taxon>
        <taxon>Bacilli</taxon>
        <taxon>Bacillales</taxon>
        <taxon>Caryophanaceae</taxon>
        <taxon>Tetzosporium</taxon>
    </lineage>
</organism>
<keyword evidence="10" id="KW-0479">Metal-binding</keyword>
<feature type="transmembrane region" description="Helical" evidence="10">
    <location>
        <begin position="29"/>
        <end position="49"/>
    </location>
</feature>
<evidence type="ECO:0000256" key="8">
    <source>
        <dbReference type="ARBA" id="ARBA00035585"/>
    </source>
</evidence>
<sequence>MKRVLAVGFGGMTGALLRTGVYMTVADGLGLWLVNIAGSFLIGVAAVRLARKSAELRLLVSTGLIGSFTTFSAFSADWFHYLESSIWLGLVFAGSMTLTCIASAAAGLWIGRRGVAS</sequence>
<evidence type="ECO:0000256" key="10">
    <source>
        <dbReference type="HAMAP-Rule" id="MF_00454"/>
    </source>
</evidence>
<dbReference type="AlphaFoldDB" id="A0A264W3Q9"/>
<dbReference type="RefSeq" id="WP_094942594.1">
    <property type="nucleotide sequence ID" value="NZ_NOKQ01000199.1"/>
</dbReference>
<dbReference type="GO" id="GO:0062054">
    <property type="term" value="F:fluoride channel activity"/>
    <property type="evidence" value="ECO:0007669"/>
    <property type="project" value="UniProtKB-UniRule"/>
</dbReference>
<dbReference type="Pfam" id="PF02537">
    <property type="entry name" value="CRCB"/>
    <property type="match status" value="1"/>
</dbReference>
<feature type="binding site" evidence="10">
    <location>
        <position position="66"/>
    </location>
    <ligand>
        <name>Na(+)</name>
        <dbReference type="ChEBI" id="CHEBI:29101"/>
        <note>structural</note>
    </ligand>
</feature>
<evidence type="ECO:0000256" key="3">
    <source>
        <dbReference type="ARBA" id="ARBA00022692"/>
    </source>
</evidence>
<feature type="transmembrane region" description="Helical" evidence="10">
    <location>
        <begin position="86"/>
        <end position="110"/>
    </location>
</feature>
<evidence type="ECO:0000256" key="1">
    <source>
        <dbReference type="ARBA" id="ARBA00004651"/>
    </source>
</evidence>
<evidence type="ECO:0000313" key="11">
    <source>
        <dbReference type="EMBL" id="OZS78226.1"/>
    </source>
</evidence>
<dbReference type="GO" id="GO:0140114">
    <property type="term" value="P:cellular detoxification of fluoride"/>
    <property type="evidence" value="ECO:0007669"/>
    <property type="project" value="UniProtKB-UniRule"/>
</dbReference>
<dbReference type="GO" id="GO:0046872">
    <property type="term" value="F:metal ion binding"/>
    <property type="evidence" value="ECO:0007669"/>
    <property type="project" value="UniProtKB-KW"/>
</dbReference>
<evidence type="ECO:0000313" key="12">
    <source>
        <dbReference type="Proteomes" id="UP000217065"/>
    </source>
</evidence>
<keyword evidence="10" id="KW-0406">Ion transport</keyword>
<evidence type="ECO:0000256" key="7">
    <source>
        <dbReference type="ARBA" id="ARBA00035120"/>
    </source>
</evidence>
<keyword evidence="12" id="KW-1185">Reference proteome</keyword>
<keyword evidence="10" id="KW-0813">Transport</keyword>
<reference evidence="11 12" key="1">
    <citation type="submission" date="2017-07" db="EMBL/GenBank/DDBJ databases">
        <title>Tetzosporium hominis gen.nov. sp.nov.</title>
        <authorList>
            <person name="Tetz G."/>
            <person name="Tetz V."/>
        </authorList>
    </citation>
    <scope>NUCLEOTIDE SEQUENCE [LARGE SCALE GENOMIC DNA]</scope>
    <source>
        <strain evidence="11 12">VT-49</strain>
    </source>
</reference>